<feature type="compositionally biased region" description="Low complexity" evidence="1">
    <location>
        <begin position="557"/>
        <end position="570"/>
    </location>
</feature>
<dbReference type="Proteomes" id="UP000762676">
    <property type="component" value="Unassembled WGS sequence"/>
</dbReference>
<organism evidence="2 3">
    <name type="scientific">Elysia marginata</name>
    <dbReference type="NCBI Taxonomy" id="1093978"/>
    <lineage>
        <taxon>Eukaryota</taxon>
        <taxon>Metazoa</taxon>
        <taxon>Spiralia</taxon>
        <taxon>Lophotrochozoa</taxon>
        <taxon>Mollusca</taxon>
        <taxon>Gastropoda</taxon>
        <taxon>Heterobranchia</taxon>
        <taxon>Euthyneura</taxon>
        <taxon>Panpulmonata</taxon>
        <taxon>Sacoglossa</taxon>
        <taxon>Placobranchoidea</taxon>
        <taxon>Plakobranchidae</taxon>
        <taxon>Elysia</taxon>
    </lineage>
</organism>
<feature type="region of interest" description="Disordered" evidence="1">
    <location>
        <begin position="225"/>
        <end position="264"/>
    </location>
</feature>
<dbReference type="EMBL" id="BMAT01002277">
    <property type="protein sequence ID" value="GFS03466.1"/>
    <property type="molecule type" value="Genomic_DNA"/>
</dbReference>
<evidence type="ECO:0000313" key="2">
    <source>
        <dbReference type="EMBL" id="GFS03466.1"/>
    </source>
</evidence>
<feature type="compositionally biased region" description="Polar residues" evidence="1">
    <location>
        <begin position="638"/>
        <end position="650"/>
    </location>
</feature>
<feature type="compositionally biased region" description="Low complexity" evidence="1">
    <location>
        <begin position="401"/>
        <end position="422"/>
    </location>
</feature>
<accession>A0AAV4I1J2</accession>
<proteinExistence type="predicted"/>
<feature type="region of interest" description="Disordered" evidence="1">
    <location>
        <begin position="122"/>
        <end position="198"/>
    </location>
</feature>
<gene>
    <name evidence="2" type="ORF">ElyMa_001150600</name>
</gene>
<feature type="compositionally biased region" description="Basic and acidic residues" evidence="1">
    <location>
        <begin position="542"/>
        <end position="551"/>
    </location>
</feature>
<feature type="region of interest" description="Disordered" evidence="1">
    <location>
        <begin position="82"/>
        <end position="101"/>
    </location>
</feature>
<evidence type="ECO:0000313" key="3">
    <source>
        <dbReference type="Proteomes" id="UP000762676"/>
    </source>
</evidence>
<feature type="compositionally biased region" description="Low complexity" evidence="1">
    <location>
        <begin position="672"/>
        <end position="682"/>
    </location>
</feature>
<evidence type="ECO:0000256" key="1">
    <source>
        <dbReference type="SAM" id="MobiDB-lite"/>
    </source>
</evidence>
<feature type="non-terminal residue" evidence="2">
    <location>
        <position position="1"/>
    </location>
</feature>
<dbReference type="AlphaFoldDB" id="A0AAV4I1J2"/>
<reference evidence="2 3" key="1">
    <citation type="journal article" date="2021" name="Elife">
        <title>Chloroplast acquisition without the gene transfer in kleptoplastic sea slugs, Plakobranchus ocellatus.</title>
        <authorList>
            <person name="Maeda T."/>
            <person name="Takahashi S."/>
            <person name="Yoshida T."/>
            <person name="Shimamura S."/>
            <person name="Takaki Y."/>
            <person name="Nagai Y."/>
            <person name="Toyoda A."/>
            <person name="Suzuki Y."/>
            <person name="Arimoto A."/>
            <person name="Ishii H."/>
            <person name="Satoh N."/>
            <person name="Nishiyama T."/>
            <person name="Hasebe M."/>
            <person name="Maruyama T."/>
            <person name="Minagawa J."/>
            <person name="Obokata J."/>
            <person name="Shigenobu S."/>
        </authorList>
    </citation>
    <scope>NUCLEOTIDE SEQUENCE [LARGE SCALE GENOMIC DNA]</scope>
</reference>
<feature type="compositionally biased region" description="Low complexity" evidence="1">
    <location>
        <begin position="435"/>
        <end position="451"/>
    </location>
</feature>
<feature type="compositionally biased region" description="Basic and acidic residues" evidence="1">
    <location>
        <begin position="622"/>
        <end position="631"/>
    </location>
</feature>
<comment type="caution">
    <text evidence="2">The sequence shown here is derived from an EMBL/GenBank/DDBJ whole genome shotgun (WGS) entry which is preliminary data.</text>
</comment>
<sequence length="783" mass="84550">GTVLFLVVVIVIIAVILFYRKRKGLSFCCGSTKTCSDLEKNMRHNQAVMAEPHQRNKIMLGNCSTNSSGMITSPGDKVMNNNTSNNGRVPRFSRTNGDVPHETLPLQRVNFQEEQVSLGVGLWGHQDHPGSQQRVRQASFPGEDHNLQPQHQQQQQQNNEQMFPPSGMFPPSPSRNQPPASVSPRPGILRNGGPTWKHGQVQAMDSIGREKLQVQMLGREANMEAGGENDPLLVSEGQNQAGARRAASPHHVQGHYQTAPGNSTISHSPPLVQGGINQRPYLHHHFTNSNSSVPEVTFAPQTPYGHPPKVVATFTRSSSVIATPEGEVDEDDMEAIVPRFSQLLPDMDGGDTASAGGASPDQEEAAQDPRRTEESSGTTQQLRSPNQRLLPRANPAPGRLNQPAQPRATPAPPAARQAGGNQPDHHIMNLKEQQLQESLTSGPSSSLDSQLKYPSDLSQTEALKTMTPDEAEPSTQETTLKTQHSPIEAKDPSNAAVPNANRKMSKTGEPTRFSEETERKKQAGEGVGGSGSGVANTTSNSLERKRNQAARDRRRMASGGSTTSNSSRSSTLDRHRNLSSSEQPAKVAAEKTVDNSSTPVTTTVKVPHTSHPVPFDGDGEESQLKETHGLDTPEDIEQTQQKQVSPEGQLSASSSIHSADGSPTRANAYQRSQSENISSGSESPHRPPPRSNSEEKAQSSNRPVAKVRPMPTSDSPVPGKSSEGLRPVPGSANILSYSSEEDTEDEEADRGSEASCEDEAGTDGNHDEDSSQRQQDQAEDRHQ</sequence>
<feature type="compositionally biased region" description="Low complexity" evidence="1">
    <location>
        <begin position="651"/>
        <end position="662"/>
    </location>
</feature>
<feature type="compositionally biased region" description="Polar residues" evidence="1">
    <location>
        <begin position="255"/>
        <end position="264"/>
    </location>
</feature>
<feature type="region of interest" description="Disordered" evidence="1">
    <location>
        <begin position="343"/>
        <end position="783"/>
    </location>
</feature>
<feature type="compositionally biased region" description="Low complexity" evidence="1">
    <location>
        <begin position="346"/>
        <end position="360"/>
    </location>
</feature>
<feature type="compositionally biased region" description="Basic and acidic residues" evidence="1">
    <location>
        <begin position="512"/>
        <end position="523"/>
    </location>
</feature>
<name>A0AAV4I1J2_9GAST</name>
<protein>
    <submittedName>
        <fullName evidence="2">Uncharacterized protein</fullName>
    </submittedName>
</protein>
<keyword evidence="3" id="KW-1185">Reference proteome</keyword>
<feature type="compositionally biased region" description="Low complexity" evidence="1">
    <location>
        <begin position="147"/>
        <end position="166"/>
    </location>
</feature>
<feature type="compositionally biased region" description="Polar residues" evidence="1">
    <location>
        <begin position="473"/>
        <end position="485"/>
    </location>
</feature>
<feature type="compositionally biased region" description="Low complexity" evidence="1">
    <location>
        <begin position="596"/>
        <end position="614"/>
    </location>
</feature>
<feature type="compositionally biased region" description="Polar residues" evidence="1">
    <location>
        <begin position="375"/>
        <end position="387"/>
    </location>
</feature>
<feature type="compositionally biased region" description="Basic and acidic residues" evidence="1">
    <location>
        <begin position="764"/>
        <end position="783"/>
    </location>
</feature>
<feature type="compositionally biased region" description="Acidic residues" evidence="1">
    <location>
        <begin position="739"/>
        <end position="748"/>
    </location>
</feature>